<evidence type="ECO:0000256" key="1">
    <source>
        <dbReference type="ARBA" id="ARBA00005336"/>
    </source>
</evidence>
<keyword evidence="2" id="KW-0378">Hydrolase</keyword>
<keyword evidence="5" id="KW-1185">Reference proteome</keyword>
<dbReference type="InterPro" id="IPR036962">
    <property type="entry name" value="Glyco_hydro_3_N_sf"/>
</dbReference>
<protein>
    <submittedName>
        <fullName evidence="4">Uncharacterized protein</fullName>
    </submittedName>
</protein>
<evidence type="ECO:0000256" key="3">
    <source>
        <dbReference type="SAM" id="SignalP"/>
    </source>
</evidence>
<keyword evidence="3" id="KW-0732">Signal</keyword>
<sequence>MRCLGISLYLAIAMNYHLSLATPSLLSKKLGPQPKIDIVGVPTIDGVVCLPDFFPLQDFDPVLPKSVEKYDIPNFDESGYIGPTELIDDDVKELLNSLSIEDKVGQMTQVPMWDIIGCDGLINMTYVNEMVVKYRVGSVLDSPDNHAGRWNLNSPQRFANFTNTIQRVATTSGSKIPIIFGIDS</sequence>
<evidence type="ECO:0000313" key="5">
    <source>
        <dbReference type="Proteomes" id="UP000187429"/>
    </source>
</evidence>
<dbReference type="OrthoDB" id="416222at2759"/>
<feature type="chain" id="PRO_5012797102" evidence="3">
    <location>
        <begin position="22"/>
        <end position="184"/>
    </location>
</feature>
<comment type="caution">
    <text evidence="4">The sequence shown here is derived from an EMBL/GenBank/DDBJ whole genome shotgun (WGS) entry which is preliminary data.</text>
</comment>
<dbReference type="AlphaFoldDB" id="A0A1R1YND5"/>
<gene>
    <name evidence="4" type="ORF">AYI69_g2281</name>
</gene>
<dbReference type="InterPro" id="IPR017853">
    <property type="entry name" value="GH"/>
</dbReference>
<feature type="non-terminal residue" evidence="4">
    <location>
        <position position="184"/>
    </location>
</feature>
<evidence type="ECO:0000256" key="2">
    <source>
        <dbReference type="ARBA" id="ARBA00022801"/>
    </source>
</evidence>
<dbReference type="GO" id="GO:0004553">
    <property type="term" value="F:hydrolase activity, hydrolyzing O-glycosyl compounds"/>
    <property type="evidence" value="ECO:0007669"/>
    <property type="project" value="InterPro"/>
</dbReference>
<dbReference type="EMBL" id="LSSM01000667">
    <property type="protein sequence ID" value="OMJ28246.1"/>
    <property type="molecule type" value="Genomic_DNA"/>
</dbReference>
<reference evidence="5" key="1">
    <citation type="submission" date="2017-01" db="EMBL/GenBank/DDBJ databases">
        <authorList>
            <person name="Wang Y."/>
            <person name="White M."/>
            <person name="Kvist S."/>
            <person name="Moncalvo J.-M."/>
        </authorList>
    </citation>
    <scope>NUCLEOTIDE SEQUENCE [LARGE SCALE GENOMIC DNA]</scope>
    <source>
        <strain evidence="5">ID-206-W2</strain>
    </source>
</reference>
<comment type="similarity">
    <text evidence="1">Belongs to the glycosyl hydrolase 3 family.</text>
</comment>
<proteinExistence type="inferred from homology"/>
<accession>A0A1R1YND5</accession>
<organism evidence="4 5">
    <name type="scientific">Smittium culicis</name>
    <dbReference type="NCBI Taxonomy" id="133412"/>
    <lineage>
        <taxon>Eukaryota</taxon>
        <taxon>Fungi</taxon>
        <taxon>Fungi incertae sedis</taxon>
        <taxon>Zoopagomycota</taxon>
        <taxon>Kickxellomycotina</taxon>
        <taxon>Harpellomycetes</taxon>
        <taxon>Harpellales</taxon>
        <taxon>Legeriomycetaceae</taxon>
        <taxon>Smittium</taxon>
    </lineage>
</organism>
<dbReference type="GO" id="GO:0005975">
    <property type="term" value="P:carbohydrate metabolic process"/>
    <property type="evidence" value="ECO:0007669"/>
    <property type="project" value="InterPro"/>
</dbReference>
<dbReference type="SUPFAM" id="SSF51445">
    <property type="entry name" value="(Trans)glycosidases"/>
    <property type="match status" value="1"/>
</dbReference>
<dbReference type="Proteomes" id="UP000187429">
    <property type="component" value="Unassembled WGS sequence"/>
</dbReference>
<evidence type="ECO:0000313" key="4">
    <source>
        <dbReference type="EMBL" id="OMJ28246.1"/>
    </source>
</evidence>
<dbReference type="Gene3D" id="3.20.20.300">
    <property type="entry name" value="Glycoside hydrolase, family 3, N-terminal domain"/>
    <property type="match status" value="1"/>
</dbReference>
<feature type="signal peptide" evidence="3">
    <location>
        <begin position="1"/>
        <end position="21"/>
    </location>
</feature>
<name>A0A1R1YND5_9FUNG</name>